<feature type="non-terminal residue" evidence="8">
    <location>
        <position position="234"/>
    </location>
</feature>
<dbReference type="EC" id="2.3.1.234" evidence="1"/>
<feature type="domain" description="Gcp-like" evidence="7">
    <location>
        <begin position="26"/>
        <end position="226"/>
    </location>
</feature>
<name>K1TS05_9ZZZZ</name>
<evidence type="ECO:0000256" key="4">
    <source>
        <dbReference type="ARBA" id="ARBA00022723"/>
    </source>
</evidence>
<dbReference type="GO" id="GO:0006508">
    <property type="term" value="P:proteolysis"/>
    <property type="evidence" value="ECO:0007669"/>
    <property type="project" value="UniProtKB-KW"/>
</dbReference>
<evidence type="ECO:0000313" key="8">
    <source>
        <dbReference type="EMBL" id="EKC62131.1"/>
    </source>
</evidence>
<dbReference type="GO" id="GO:0008233">
    <property type="term" value="F:peptidase activity"/>
    <property type="evidence" value="ECO:0007669"/>
    <property type="project" value="UniProtKB-KW"/>
</dbReference>
<keyword evidence="8" id="KW-0645">Protease</keyword>
<evidence type="ECO:0000256" key="2">
    <source>
        <dbReference type="ARBA" id="ARBA00022679"/>
    </source>
</evidence>
<dbReference type="InterPro" id="IPR022450">
    <property type="entry name" value="TsaD"/>
</dbReference>
<dbReference type="PROSITE" id="PS01016">
    <property type="entry name" value="GLYCOPROTEASE"/>
    <property type="match status" value="1"/>
</dbReference>
<keyword evidence="5" id="KW-0012">Acyltransferase</keyword>
<dbReference type="InterPro" id="IPR000905">
    <property type="entry name" value="Gcp-like_dom"/>
</dbReference>
<dbReference type="GO" id="GO:0046872">
    <property type="term" value="F:metal ion binding"/>
    <property type="evidence" value="ECO:0007669"/>
    <property type="project" value="UniProtKB-KW"/>
</dbReference>
<dbReference type="InterPro" id="IPR017860">
    <property type="entry name" value="Peptidase_M22_CS"/>
</dbReference>
<evidence type="ECO:0000256" key="1">
    <source>
        <dbReference type="ARBA" id="ARBA00012156"/>
    </source>
</evidence>
<dbReference type="SUPFAM" id="SSF53067">
    <property type="entry name" value="Actin-like ATPase domain"/>
    <property type="match status" value="2"/>
</dbReference>
<dbReference type="Gene3D" id="3.30.420.40">
    <property type="match status" value="2"/>
</dbReference>
<organism evidence="8">
    <name type="scientific">human gut metagenome</name>
    <dbReference type="NCBI Taxonomy" id="408170"/>
    <lineage>
        <taxon>unclassified sequences</taxon>
        <taxon>metagenomes</taxon>
        <taxon>organismal metagenomes</taxon>
    </lineage>
</organism>
<dbReference type="GO" id="GO:0061711">
    <property type="term" value="F:tRNA N(6)-L-threonylcarbamoyladenine synthase activity"/>
    <property type="evidence" value="ECO:0007669"/>
    <property type="project" value="UniProtKB-EC"/>
</dbReference>
<dbReference type="PANTHER" id="PTHR11735:SF6">
    <property type="entry name" value="TRNA N6-ADENOSINE THREONYLCARBAMOYLTRANSFERASE, MITOCHONDRIAL"/>
    <property type="match status" value="1"/>
</dbReference>
<dbReference type="PANTHER" id="PTHR11735">
    <property type="entry name" value="TRNA N6-ADENOSINE THREONYLCARBAMOYLTRANSFERASE"/>
    <property type="match status" value="1"/>
</dbReference>
<sequence length="234" mass="25056">MKDIYILGIESSCDDTSAAVLKNGVLLSNVTASQEVHKAYGGVVPELASRAHQQNVVPVVDQAIARAGIKKEDLSAVAFTRGPGLMGSLLVGVSFAKGFARSLNIPMIDVNHLQGHVMAHFIKESDDDQSAPPFPFICLLVSGGNSQIVKVNAYNDMEVLGQTIDDAAGEAIDKCAKVLEWGYPGGPVVDKYARQGNPKAFSFSEPHIPGLNYSFSGFKTSFLYSLRKWVAADP</sequence>
<protein>
    <recommendedName>
        <fullName evidence="1">N(6)-L-threonylcarbamoyladenine synthase</fullName>
        <ecNumber evidence="1">2.3.1.234</ecNumber>
    </recommendedName>
</protein>
<keyword evidence="2" id="KW-0808">Transferase</keyword>
<evidence type="ECO:0000256" key="5">
    <source>
        <dbReference type="ARBA" id="ARBA00023315"/>
    </source>
</evidence>
<reference evidence="8" key="1">
    <citation type="journal article" date="2013" name="Environ. Microbiol.">
        <title>Microbiota from the distal guts of lean and obese adolescents exhibit partial functional redundancy besides clear differences in community structure.</title>
        <authorList>
            <person name="Ferrer M."/>
            <person name="Ruiz A."/>
            <person name="Lanza F."/>
            <person name="Haange S.B."/>
            <person name="Oberbach A."/>
            <person name="Till H."/>
            <person name="Bargiela R."/>
            <person name="Campoy C."/>
            <person name="Segura M.T."/>
            <person name="Richter M."/>
            <person name="von Bergen M."/>
            <person name="Seifert J."/>
            <person name="Suarez A."/>
        </authorList>
    </citation>
    <scope>NUCLEOTIDE SEQUENCE</scope>
</reference>
<accession>K1TS05</accession>
<comment type="catalytic activity">
    <reaction evidence="6">
        <text>L-threonylcarbamoyladenylate + adenosine(37) in tRNA = N(6)-L-threonylcarbamoyladenosine(37) in tRNA + AMP + H(+)</text>
        <dbReference type="Rhea" id="RHEA:37059"/>
        <dbReference type="Rhea" id="RHEA-COMP:10162"/>
        <dbReference type="Rhea" id="RHEA-COMP:10163"/>
        <dbReference type="ChEBI" id="CHEBI:15378"/>
        <dbReference type="ChEBI" id="CHEBI:73682"/>
        <dbReference type="ChEBI" id="CHEBI:74411"/>
        <dbReference type="ChEBI" id="CHEBI:74418"/>
        <dbReference type="ChEBI" id="CHEBI:456215"/>
        <dbReference type="EC" id="2.3.1.234"/>
    </reaction>
</comment>
<evidence type="ECO:0000256" key="3">
    <source>
        <dbReference type="ARBA" id="ARBA00022694"/>
    </source>
</evidence>
<dbReference type="PRINTS" id="PR00789">
    <property type="entry name" value="OSIALOPTASE"/>
</dbReference>
<comment type="caution">
    <text evidence="8">The sequence shown here is derived from an EMBL/GenBank/DDBJ whole genome shotgun (WGS) entry which is preliminary data.</text>
</comment>
<dbReference type="FunFam" id="3.30.420.40:FF:000012">
    <property type="entry name" value="tRNA N6-adenosine threonylcarbamoyltransferase"/>
    <property type="match status" value="1"/>
</dbReference>
<evidence type="ECO:0000259" key="7">
    <source>
        <dbReference type="Pfam" id="PF00814"/>
    </source>
</evidence>
<gene>
    <name evidence="8" type="ORF">LEA_12003</name>
</gene>
<keyword evidence="3" id="KW-0819">tRNA processing</keyword>
<dbReference type="InterPro" id="IPR017861">
    <property type="entry name" value="KAE1/TsaD"/>
</dbReference>
<dbReference type="NCBIfam" id="TIGR00329">
    <property type="entry name" value="gcp_kae1"/>
    <property type="match status" value="1"/>
</dbReference>
<proteinExistence type="predicted"/>
<evidence type="ECO:0000256" key="6">
    <source>
        <dbReference type="ARBA" id="ARBA00048117"/>
    </source>
</evidence>
<dbReference type="GO" id="GO:0002949">
    <property type="term" value="P:tRNA threonylcarbamoyladenosine modification"/>
    <property type="evidence" value="ECO:0007669"/>
    <property type="project" value="InterPro"/>
</dbReference>
<dbReference type="AlphaFoldDB" id="K1TS05"/>
<dbReference type="NCBIfam" id="TIGR03723">
    <property type="entry name" value="T6A_TsaD_YgjD"/>
    <property type="match status" value="1"/>
</dbReference>
<keyword evidence="4" id="KW-0479">Metal-binding</keyword>
<dbReference type="Pfam" id="PF00814">
    <property type="entry name" value="TsaD"/>
    <property type="match status" value="1"/>
</dbReference>
<keyword evidence="8" id="KW-0378">Hydrolase</keyword>
<dbReference type="EMBL" id="AJWY01008108">
    <property type="protein sequence ID" value="EKC62131.1"/>
    <property type="molecule type" value="Genomic_DNA"/>
</dbReference>
<dbReference type="InterPro" id="IPR043129">
    <property type="entry name" value="ATPase_NBD"/>
</dbReference>